<feature type="signal peptide" evidence="1">
    <location>
        <begin position="1"/>
        <end position="23"/>
    </location>
</feature>
<accession>A0AAV2VQJ2</accession>
<dbReference type="AlphaFoldDB" id="A0AAV2VQJ2"/>
<keyword evidence="1" id="KW-0732">Signal</keyword>
<dbReference type="RefSeq" id="WP_022611851.1">
    <property type="nucleotide sequence ID" value="NZ_LK391965.1"/>
</dbReference>
<organism evidence="2 3">
    <name type="scientific">Vibrio nigripulchritudo SOn1</name>
    <dbReference type="NCBI Taxonomy" id="1238450"/>
    <lineage>
        <taxon>Bacteria</taxon>
        <taxon>Pseudomonadati</taxon>
        <taxon>Pseudomonadota</taxon>
        <taxon>Gammaproteobacteria</taxon>
        <taxon>Vibrionales</taxon>
        <taxon>Vibrionaceae</taxon>
        <taxon>Vibrio</taxon>
    </lineage>
</organism>
<dbReference type="Proteomes" id="UP000018211">
    <property type="component" value="Unassembled WGS sequence"/>
</dbReference>
<reference evidence="2 3" key="1">
    <citation type="journal article" date="2013" name="ISME J.">
        <title>Comparative genomics of pathogenic lineages of Vibrio nigripulchritudo identifies virulence-associated traits.</title>
        <authorList>
            <person name="Goudenege D."/>
            <person name="Labreuche Y."/>
            <person name="Krin E."/>
            <person name="Ansquer D."/>
            <person name="Mangenot S."/>
            <person name="Calteau A."/>
            <person name="Medigue C."/>
            <person name="Mazel D."/>
            <person name="Polz M.F."/>
            <person name="Le Roux F."/>
        </authorList>
    </citation>
    <scope>NUCLEOTIDE SEQUENCE [LARGE SCALE GENOMIC DNA]</scope>
    <source>
        <strain evidence="2 3">SOn1</strain>
    </source>
</reference>
<protein>
    <recommendedName>
        <fullName evidence="4">DotC</fullName>
    </recommendedName>
</protein>
<comment type="caution">
    <text evidence="2">The sequence shown here is derived from an EMBL/GenBank/DDBJ whole genome shotgun (WGS) entry which is preliminary data.</text>
</comment>
<dbReference type="EMBL" id="CAOF01000101">
    <property type="protein sequence ID" value="CCO46810.1"/>
    <property type="molecule type" value="Genomic_DNA"/>
</dbReference>
<dbReference type="Pfam" id="PF16932">
    <property type="entry name" value="T4SS_TraI"/>
    <property type="match status" value="1"/>
</dbReference>
<evidence type="ECO:0000313" key="3">
    <source>
        <dbReference type="Proteomes" id="UP000018211"/>
    </source>
</evidence>
<evidence type="ECO:0008006" key="4">
    <source>
        <dbReference type="Google" id="ProtNLM"/>
    </source>
</evidence>
<name>A0AAV2VQJ2_9VIBR</name>
<dbReference type="InterPro" id="IPR031618">
    <property type="entry name" value="T4SS_TraI"/>
</dbReference>
<gene>
    <name evidence="2" type="ORF">VIBNISOn1_190029</name>
</gene>
<proteinExistence type="predicted"/>
<feature type="chain" id="PRO_5043315430" description="DotC" evidence="1">
    <location>
        <begin position="24"/>
        <end position="339"/>
    </location>
</feature>
<sequence>MKKALISLAFLSVIGFLPPSAIAKDSSVNPPKKIQPLGKNELIELDSSNRLYLEEHSKKKAYYSKLKSAASKYGYDHGYASEMKYIRDKMMSEKNFWDGILDFSPWSGLLSSGAAKGMYLIGGIVDEVDSSVRRVDEQLIIREDKKYIIRDYPYLAITPPHWADYLFSDKPKPLQLPPSSILPENANERDIWERAIDEGWNNGVKVARSEFRKRYTVLFADLIGMVRYWRLVENGTIKEVQVQAVNHRLSHSVSDSGEELILNPTSIEITEQSTFSLKPSEWSAMSSHRHNQSSRNAVRDAIIEGAIDIDDLTNRDITIFTPEHEALMENLKRERFNDL</sequence>
<evidence type="ECO:0000256" key="1">
    <source>
        <dbReference type="SAM" id="SignalP"/>
    </source>
</evidence>
<evidence type="ECO:0000313" key="2">
    <source>
        <dbReference type="EMBL" id="CCO46810.1"/>
    </source>
</evidence>